<feature type="region of interest" description="Disordered" evidence="1">
    <location>
        <begin position="1191"/>
        <end position="1248"/>
    </location>
</feature>
<feature type="compositionally biased region" description="Basic and acidic residues" evidence="1">
    <location>
        <begin position="1543"/>
        <end position="1555"/>
    </location>
</feature>
<feature type="region of interest" description="Disordered" evidence="1">
    <location>
        <begin position="1815"/>
        <end position="1903"/>
    </location>
</feature>
<feature type="compositionally biased region" description="Acidic residues" evidence="1">
    <location>
        <begin position="1998"/>
        <end position="2014"/>
    </location>
</feature>
<feature type="compositionally biased region" description="Basic and acidic residues" evidence="1">
    <location>
        <begin position="778"/>
        <end position="792"/>
    </location>
</feature>
<sequence>MPGADSRSLGGFSPTGAGRRTRPAAPGNTFSRGKEGPPTLAKTLTDFDRQGLSASGLGSKGFHEEGPNKALHFGGRDGTTVDSSGSNASTREDFVTDTGERQTKEHARPVRMQPDRSGAPLSSSSRPGSRVADSTSCEERWDVAPVSALHEHSHSRGHRDNRDTTLPLSWKTPMPQLEPQPPESLFSFSGVYRQLERSVAGMETSLVDRSSDPSLSEHHVRGKLDQKASCFLSSSSSSHSSQANQGNFSSSLLSSRFSQNFTDNVSFPFQGQRSTVCTPSNEANQMSTSTCGAVDFPSSSLRWDTSQASVRGVKSADQGRTEPTGLPSARDSSHSKTSNSLLTRKEIAGTFDLKSEPDPGTVPFPLRVPRSAAGKTESQISLARERRDRFTKTNSTSTQPQSQFRLTESRNTASGLNTAGLENRRDDRPLAAGVSIQPGVSKIPSPISRRRRERLQLDGALKDGSRTTLVSSSNLSVPSLSTSLTHASHEQVRTTLPSFPDPSWRSSDPPISSRTHSVTPSASGMSSSSSSFASSTIMPERHAETLRRTGASESNYERRKDMGGSLSSLSRGKLPVEDEEGAAHAELSRDRLRYGQRTDFLDVKTHASAAIGKDSEEMLSSRRIGTSRRGCSTRSSSTSGSLSSLSMPQKLSTSPPSTTTLASSQITLPSLSLTAPLGSEFSSTTASRSMLSSLSSSRPAAQPPHGTPARVKGNEKERSFISELHELEQDVQHLRAMYAASSKTTGKSRQREPKRAQELDTSTSRDCPTSLPSVLQCREADGNGRKNLDGEVREDFLSSSSLLLRESRDNRDPWTSPRTEEASSLFGRRGSDELPSILSVVTRKAGTEESRDMSAAAIVGFKARPEERSEAVEGYLPRLRYRDKVYLTASRNREGSEAERVLQESRTFCDTPMRKRGRGGERKESSSLGKGASSSIASDTEERRTGEFGENVLLRHLHRFTSPTKMYPSSLSGDLPASCQNVRPESASASCAPIGLQERRLLSGPSSPGADTSLDKSPLQVNPASSRSLRSDRVFTSSSTAEGTVSRDPFVSRKTSSALVGKDGGNVATNNSRKMTPSSKGGSYPIYDLTVSEKSLPDKANPSSLRNGETTGEDRRASERRTTRRVSRSLSPQISCYAHLPPQSSEAHQSSEDYRPPGETSFSLSASGHVPVATPAGNLFSFFPSRDISTSSFSVLPSSSPTSLPRKLPPTSPPTAPEQISLTGTLEPASGRKREDTAHVREAGHRTAEQVRGEGEGLKLFSSGSLLGRAYTGGLLEHRVDLGVSSPKRSPEKQSRCSKSILDHGLRSSSLERKERPGVAKESGVSIGTLRATTEGGVTGEKHANSSSVDPLSERGARGRRTGGEPKELLRRRDTRGSLKQTSVDDISDNVPSTSGELPLDLPRTSQLCEAERQVPVWKEAENQVKTLRGSDFADQISTGNSRGRAWTPNWSEEKEVRTKRCSSSSRVEGGQYHDVFSSSLCISHHQTTETGRHDSSHTRPRPRASSAGGECRSDQFPSPSASLLPPFASPERQTNTAYGSSRLKDASNIHETPAEKFPGGEGRSNQREMRRMFSGQSCVRDSLVQEDQQGLRGFGEETTTGHVGRLGSSSLNMSVRDLDERSSSPRAQYTEPLGISRDEYSCGHALSFSSHLLMEAEEPWRNVSSDREKEFCLGETHQLLEGTGGVSLSDHNLNEDSRAMRTTRQESPLTEKWISEHVPSWDIESRRRGMKTTHEVDIHKTSNPSGSRRCPSVSSPSSVVSLSRQDLGEVPCGVLTRPFDSQFASSSASISPVLSSSPPLQKYIPTDLTSAETGLSQDKETVLDSSTSSSAVNLSKPALGGNDSSRRPSSSRSTTFSSSTSASSTPYSASPALPLRYSRTRTPQRSVPDSRGSQKLSPKDPLLGRCWSSSASLSSLPPLPLPRSSLLKPGKSLLSTGETSFPPNGHLINPEKPQDVSLSAGSLPKVQADVRESNASASCHTVTSIAQAYEKGHEAGELEEEESDLESEEEEEEGVVFSALSALSRLTVGSLSYVLKPLRMAGRLRRSRTSHEDSTKGLEEPTSLSDDNPCEVSCLGSSNPDFHSAEPARVSSNDVVDGAPPPVVPAATPSTPLECSLLHESCLEKEKQEKTAGELSHAHEPSKKDEKERRQRVEEKEKRRGKGLRLQQLHDFNILICDLYNRLPPNPSTPRSAVLSALVNLAFCRLSLPPGLPLHSTARDQKDRERSFYSLPSTSENETAADATDVKAAFLFSGTSTENGSPRATVLCKKDTVVLRLLNAFFERCCLLTDGSSGVKEKRLGDRRSVSGGRHLSARLQWSRADGLKVLLVEERKLGGSHHEEDIGFRGKRSDADLVDRKEGKEEKSNDSSPYVLSTRDCGLLAWAIAALQGPHVSLNHRPQMQLDEELESHNGEVRKREGPHQNEEQVDSPIEEREKETPRRTLHEEREDRGTWDSSETTRASSWTENCNCPCIHIDFSLLLRVLVEQLQGAKKSQAPSFVDISRITFSCFSLMAPDMPSFCSSPRKAQKDETFSRYTLLSGVECLDLLSSIAPSFTSWRTTRSSSILSSDRRLPVPVSLDDNDESTSLLRNDFDSTADAIFALLLSLASRITSSASARSALLPFVTPLLRDTASSLKSCRCPVTATAAWLLSSRAAGVILDSSEGSSSLFEFPLLVAQGKSTVGRGQDGRDSGMVMERLGGEKSLRDKERDDGVAGTNRGSQIGTQEKDAASLDFVEEREEERCFHGSENLKISDEIAREVTQSRCTVREKLGISGMSFVTVEDDPKTEDPEKGRRGSMSARQETETERDLMAQEARLIAEIQRVLDVLHESRFDIADADLQRNVARAQLMRKCVALEDQRNALLERRLRLAATLRTRKRKRTKSATKKKQQLSGDHSRHGLPFEEASQSAHHLRETGEETVAMMQGGSGDQVKEQTCDSKANEKTRTNRLGEHSVAQLVDLLWGLTVCGVSARPLFTALAYKGLVSQIEAYVSFDDLCCLACCYAVQAEGQSEQANMFSRDPPSFFFERDLTSRLRFYSVLSAPSQSAASLVSLSVRKEETSSWKQSSSSAGGKDQSVASHTQRHQSPHSTSAIGGPLDKVSTTSGGRKERSEDVSALSSLGGGWFADVWCCPDPLRREKTFEETAKQIAEELVVLALKRSECKDLGVLRSKFEKAGQHGLRGYRALVCLSFALRRLGLTHLLEGPSTETCRDEGRRTLPLGIHCDVSRSLSVVPDVCERGILGAAGLWEGDRQMESAGSSEEGSAIHANKKSEVDSEDKMLSCITHEEGEEKPSPASTSQRPCGRSEPCSNTCLRTETTECSLASAQRGSLPCSVPCTEPGVPLPVMMRDQWEQDNRTLRRVCGSDKDGMARQHSADLEGSSCYDEEGRGLFSGRYRPGTEEVKDTQHANDRPLEIADLEDDSLSVATAGGHCSVGREGGSSNSGVKPPSTTESLNSQGRPSHNERGTHASSDNTRVSAGVDGAHRKTLEGQEIQIRAGKKKEAQECPSSGSGQGTRYRLEKTTNRQKEERTEGTLWCSASEEAGPIVAACWSDTICPSHEAKDSGVLESQAEKSECSSLKETGEGKDCQETREFSSDTTSLCESENVGDLSVRGEGVIRMAFRLILKGSVSIAYLLVGYFLVLLITAGWWFSRGIDT</sequence>
<protein>
    <submittedName>
        <fullName evidence="3">Zinc finger ccch domain-containing protein 18</fullName>
    </submittedName>
</protein>
<evidence type="ECO:0000313" key="3">
    <source>
        <dbReference type="EMBL" id="PHJ24284.1"/>
    </source>
</evidence>
<feature type="compositionally biased region" description="Polar residues" evidence="1">
    <location>
        <begin position="504"/>
        <end position="520"/>
    </location>
</feature>
<dbReference type="EMBL" id="MIGC01000751">
    <property type="protein sequence ID" value="PHJ24284.1"/>
    <property type="molecule type" value="Genomic_DNA"/>
</dbReference>
<feature type="region of interest" description="Disordered" evidence="1">
    <location>
        <begin position="2683"/>
        <end position="2731"/>
    </location>
</feature>
<feature type="compositionally biased region" description="Basic and acidic residues" evidence="1">
    <location>
        <begin position="2700"/>
        <end position="2714"/>
    </location>
</feature>
<feature type="region of interest" description="Disordered" evidence="1">
    <location>
        <begin position="1592"/>
        <end position="1629"/>
    </location>
</feature>
<feature type="compositionally biased region" description="Basic and acidic residues" evidence="1">
    <location>
        <begin position="343"/>
        <end position="357"/>
    </location>
</feature>
<feature type="compositionally biased region" description="Basic and acidic residues" evidence="1">
    <location>
        <begin position="2050"/>
        <end position="2060"/>
    </location>
</feature>
<feature type="region of interest" description="Disordered" evidence="1">
    <location>
        <begin position="1725"/>
        <end position="1765"/>
    </location>
</feature>
<evidence type="ECO:0000313" key="4">
    <source>
        <dbReference type="Proteomes" id="UP000221165"/>
    </source>
</evidence>
<feature type="compositionally biased region" description="Polar residues" evidence="1">
    <location>
        <begin position="1598"/>
        <end position="1614"/>
    </location>
</feature>
<feature type="region of interest" description="Disordered" evidence="1">
    <location>
        <begin position="1"/>
        <end position="182"/>
    </location>
</feature>
<dbReference type="OrthoDB" id="332282at2759"/>
<feature type="compositionally biased region" description="Pro residues" evidence="1">
    <location>
        <begin position="1207"/>
        <end position="1216"/>
    </location>
</feature>
<feature type="region of interest" description="Disordered" evidence="1">
    <location>
        <begin position="460"/>
        <end position="587"/>
    </location>
</feature>
<feature type="region of interest" description="Disordered" evidence="1">
    <location>
        <begin position="3431"/>
        <end position="3531"/>
    </location>
</feature>
<feature type="compositionally biased region" description="Polar residues" evidence="1">
    <location>
        <begin position="1881"/>
        <end position="1897"/>
    </location>
</feature>
<feature type="compositionally biased region" description="Basic and acidic residues" evidence="1">
    <location>
        <begin position="2127"/>
        <end position="2159"/>
    </location>
</feature>
<feature type="compositionally biased region" description="Low complexity" evidence="1">
    <location>
        <begin position="1191"/>
        <end position="1206"/>
    </location>
</feature>
<name>A0A2C6LB49_9APIC</name>
<gene>
    <name evidence="3" type="ORF">CSUI_001868</name>
</gene>
<feature type="compositionally biased region" description="Low complexity" evidence="1">
    <location>
        <begin position="3258"/>
        <end position="3268"/>
    </location>
</feature>
<feature type="compositionally biased region" description="Low complexity" evidence="1">
    <location>
        <begin position="521"/>
        <end position="535"/>
    </location>
</feature>
<feature type="compositionally biased region" description="Basic and acidic residues" evidence="1">
    <location>
        <begin position="749"/>
        <end position="758"/>
    </location>
</feature>
<feature type="transmembrane region" description="Helical" evidence="2">
    <location>
        <begin position="3636"/>
        <end position="3655"/>
    </location>
</feature>
<feature type="compositionally biased region" description="Polar residues" evidence="1">
    <location>
        <begin position="759"/>
        <end position="773"/>
    </location>
</feature>
<feature type="region of interest" description="Disordered" evidence="1">
    <location>
        <begin position="3065"/>
        <end position="3115"/>
    </location>
</feature>
<feature type="region of interest" description="Disordered" evidence="1">
    <location>
        <begin position="3256"/>
        <end position="3311"/>
    </location>
</feature>
<feature type="compositionally biased region" description="Polar residues" evidence="1">
    <location>
        <begin position="120"/>
        <end position="135"/>
    </location>
</feature>
<feature type="compositionally biased region" description="Basic and acidic residues" evidence="1">
    <location>
        <begin position="892"/>
        <end position="903"/>
    </location>
</feature>
<feature type="region of interest" description="Disordered" evidence="1">
    <location>
        <begin position="2411"/>
        <end position="2459"/>
    </location>
</feature>
<feature type="region of interest" description="Disordered" evidence="1">
    <location>
        <begin position="892"/>
        <end position="944"/>
    </location>
</feature>
<feature type="region of interest" description="Disordered" evidence="1">
    <location>
        <begin position="305"/>
        <end position="428"/>
    </location>
</feature>
<organism evidence="3 4">
    <name type="scientific">Cystoisospora suis</name>
    <dbReference type="NCBI Taxonomy" id="483139"/>
    <lineage>
        <taxon>Eukaryota</taxon>
        <taxon>Sar</taxon>
        <taxon>Alveolata</taxon>
        <taxon>Apicomplexa</taxon>
        <taxon>Conoidasida</taxon>
        <taxon>Coccidia</taxon>
        <taxon>Eucoccidiorida</taxon>
        <taxon>Eimeriorina</taxon>
        <taxon>Sarcocystidae</taxon>
        <taxon>Cystoisospora</taxon>
    </lineage>
</organism>
<feature type="compositionally biased region" description="Basic and acidic residues" evidence="1">
    <location>
        <begin position="1725"/>
        <end position="1741"/>
    </location>
</feature>
<feature type="region of interest" description="Disordered" evidence="1">
    <location>
        <begin position="2044"/>
        <end position="2111"/>
    </location>
</feature>
<dbReference type="VEuPathDB" id="ToxoDB:CSUI_001868"/>
<feature type="compositionally biased region" description="Basic and acidic residues" evidence="1">
    <location>
        <begin position="2785"/>
        <end position="2796"/>
    </location>
</feature>
<feature type="region of interest" description="Disordered" evidence="1">
    <location>
        <begin position="1283"/>
        <end position="1401"/>
    </location>
</feature>
<feature type="compositionally biased region" description="Polar residues" evidence="1">
    <location>
        <begin position="1378"/>
        <end position="1396"/>
    </location>
</feature>
<feature type="compositionally biased region" description="Basic and acidic residues" evidence="1">
    <location>
        <begin position="1112"/>
        <end position="1121"/>
    </location>
</feature>
<feature type="compositionally biased region" description="Low complexity" evidence="1">
    <location>
        <begin position="1517"/>
        <end position="1531"/>
    </location>
</feature>
<feature type="compositionally biased region" description="Polar residues" evidence="1">
    <location>
        <begin position="1019"/>
        <end position="1043"/>
    </location>
</feature>
<feature type="compositionally biased region" description="Basic and acidic residues" evidence="1">
    <location>
        <begin position="1289"/>
        <end position="1319"/>
    </location>
</feature>
<feature type="compositionally biased region" description="Low complexity" evidence="1">
    <location>
        <begin position="1848"/>
        <end position="1873"/>
    </location>
</feature>
<feature type="compositionally biased region" description="Basic and acidic residues" evidence="1">
    <location>
        <begin position="3273"/>
        <end position="3296"/>
    </location>
</feature>
<feature type="region of interest" description="Disordered" evidence="1">
    <location>
        <begin position="613"/>
        <end position="663"/>
    </location>
</feature>
<feature type="region of interest" description="Disordered" evidence="1">
    <location>
        <begin position="808"/>
        <end position="829"/>
    </location>
</feature>
<feature type="compositionally biased region" description="Polar residues" evidence="1">
    <location>
        <begin position="80"/>
        <end position="89"/>
    </location>
</feature>
<dbReference type="GeneID" id="94425282"/>
<feature type="compositionally biased region" description="Polar residues" evidence="1">
    <location>
        <begin position="1067"/>
        <end position="1081"/>
    </location>
</feature>
<feature type="region of interest" description="Disordered" evidence="1">
    <location>
        <begin position="740"/>
        <end position="792"/>
    </location>
</feature>
<feature type="compositionally biased region" description="Low complexity" evidence="1">
    <location>
        <begin position="466"/>
        <end position="485"/>
    </location>
</feature>
<feature type="region of interest" description="Disordered" evidence="1">
    <location>
        <begin position="1486"/>
        <end position="1568"/>
    </location>
</feature>
<feature type="compositionally biased region" description="Low complexity" evidence="1">
    <location>
        <begin position="621"/>
        <end position="663"/>
    </location>
</feature>
<feature type="compositionally biased region" description="Basic and acidic residues" evidence="1">
    <location>
        <begin position="2432"/>
        <end position="2453"/>
    </location>
</feature>
<feature type="compositionally biased region" description="Polar residues" evidence="1">
    <location>
        <begin position="1824"/>
        <end position="1834"/>
    </location>
</feature>
<feature type="compositionally biased region" description="Basic and acidic residues" evidence="1">
    <location>
        <begin position="1352"/>
        <end position="1377"/>
    </location>
</feature>
<feature type="region of interest" description="Disordered" evidence="1">
    <location>
        <begin position="1434"/>
        <end position="1470"/>
    </location>
</feature>
<feature type="region of interest" description="Disordered" evidence="1">
    <location>
        <begin position="2127"/>
        <end position="2163"/>
    </location>
</feature>
<feature type="compositionally biased region" description="Polar residues" evidence="1">
    <location>
        <begin position="1101"/>
        <end position="1110"/>
    </location>
</feature>
<feature type="compositionally biased region" description="Basic and acidic residues" evidence="1">
    <location>
        <begin position="2411"/>
        <end position="2425"/>
    </location>
</feature>
<accession>A0A2C6LB49</accession>
<feature type="region of interest" description="Disordered" evidence="1">
    <location>
        <begin position="1994"/>
        <end position="2014"/>
    </location>
</feature>
<proteinExistence type="predicted"/>
<feature type="compositionally biased region" description="Basic and acidic residues" evidence="1">
    <location>
        <begin position="90"/>
        <end position="108"/>
    </location>
</feature>
<feature type="region of interest" description="Disordered" evidence="1">
    <location>
        <begin position="1931"/>
        <end position="1954"/>
    </location>
</feature>
<reference evidence="3 4" key="1">
    <citation type="journal article" date="2017" name="Int. J. Parasitol.">
        <title>The genome of the protozoan parasite Cystoisospora suis and a reverse vaccinology approach to identify vaccine candidates.</title>
        <authorList>
            <person name="Palmieri N."/>
            <person name="Shrestha A."/>
            <person name="Ruttkowski B."/>
            <person name="Beck T."/>
            <person name="Vogl C."/>
            <person name="Tomley F."/>
            <person name="Blake D.P."/>
            <person name="Joachim A."/>
        </authorList>
    </citation>
    <scope>NUCLEOTIDE SEQUENCE [LARGE SCALE GENOMIC DNA]</scope>
    <source>
        <strain evidence="3 4">Wien I</strain>
    </source>
</reference>
<feature type="region of interest" description="Disordered" evidence="1">
    <location>
        <begin position="678"/>
        <end position="714"/>
    </location>
</feature>
<feature type="region of interest" description="Disordered" evidence="1">
    <location>
        <begin position="2783"/>
        <end position="2810"/>
    </location>
</feature>
<feature type="compositionally biased region" description="Basic and acidic residues" evidence="1">
    <location>
        <begin position="1487"/>
        <end position="1498"/>
    </location>
</feature>
<evidence type="ECO:0000256" key="2">
    <source>
        <dbReference type="SAM" id="Phobius"/>
    </source>
</evidence>
<feature type="compositionally biased region" description="Low complexity" evidence="1">
    <location>
        <begin position="682"/>
        <end position="698"/>
    </location>
</feature>
<feature type="compositionally biased region" description="Basic and acidic residues" evidence="1">
    <location>
        <begin position="149"/>
        <end position="163"/>
    </location>
</feature>
<feature type="compositionally biased region" description="Basic and acidic residues" evidence="1">
    <location>
        <begin position="3521"/>
        <end position="3531"/>
    </location>
</feature>
<feature type="compositionally biased region" description="Basic and acidic residues" evidence="1">
    <location>
        <begin position="1230"/>
        <end position="1248"/>
    </location>
</feature>
<comment type="caution">
    <text evidence="3">The sequence shown here is derived from an EMBL/GenBank/DDBJ whole genome shotgun (WGS) entry which is preliminary data.</text>
</comment>
<keyword evidence="4" id="KW-1185">Reference proteome</keyword>
<keyword evidence="2" id="KW-1133">Transmembrane helix</keyword>
<keyword evidence="2" id="KW-0812">Transmembrane</keyword>
<dbReference type="Proteomes" id="UP000221165">
    <property type="component" value="Unassembled WGS sequence"/>
</dbReference>
<feature type="compositionally biased region" description="Polar residues" evidence="1">
    <location>
        <begin position="3443"/>
        <end position="3464"/>
    </location>
</feature>
<feature type="compositionally biased region" description="Polar residues" evidence="1">
    <location>
        <begin position="392"/>
        <end position="417"/>
    </location>
</feature>
<feature type="compositionally biased region" description="Low complexity" evidence="1">
    <location>
        <begin position="926"/>
        <end position="938"/>
    </location>
</feature>
<keyword evidence="2" id="KW-0472">Membrane</keyword>
<dbReference type="RefSeq" id="XP_067925957.1">
    <property type="nucleotide sequence ID" value="XM_068062071.1"/>
</dbReference>
<feature type="region of interest" description="Disordered" evidence="1">
    <location>
        <begin position="2878"/>
        <end position="2913"/>
    </location>
</feature>
<feature type="region of interest" description="Disordered" evidence="1">
    <location>
        <begin position="1001"/>
        <end position="1166"/>
    </location>
</feature>
<evidence type="ECO:0000256" key="1">
    <source>
        <dbReference type="SAM" id="MobiDB-lite"/>
    </source>
</evidence>
<feature type="compositionally biased region" description="Basic residues" evidence="1">
    <location>
        <begin position="2878"/>
        <end position="2892"/>
    </location>
</feature>
<feature type="compositionally biased region" description="Low complexity" evidence="1">
    <location>
        <begin position="1745"/>
        <end position="1765"/>
    </location>
</feature>